<dbReference type="KEGG" id="tcu:Tcur_3377"/>
<dbReference type="PANTHER" id="PTHR30222">
    <property type="entry name" value="SPERMIDINE/PUTRESCINE-BINDING PERIPLASMIC PROTEIN"/>
    <property type="match status" value="1"/>
</dbReference>
<keyword evidence="3" id="KW-0732">Signal</keyword>
<organism evidence="5 6">
    <name type="scientific">Thermomonospora curvata (strain ATCC 19995 / DSM 43183 / JCM 3096 / KCTC 9072 / NBRC 15933 / NCIMB 10081 / Henssen B9)</name>
    <dbReference type="NCBI Taxonomy" id="471852"/>
    <lineage>
        <taxon>Bacteria</taxon>
        <taxon>Bacillati</taxon>
        <taxon>Actinomycetota</taxon>
        <taxon>Actinomycetes</taxon>
        <taxon>Streptosporangiales</taxon>
        <taxon>Thermomonosporaceae</taxon>
        <taxon>Thermomonospora</taxon>
    </lineage>
</organism>
<dbReference type="CDD" id="cd13588">
    <property type="entry name" value="PBP2_polyamine_1"/>
    <property type="match status" value="1"/>
</dbReference>
<dbReference type="GO" id="GO:0019808">
    <property type="term" value="F:polyamine binding"/>
    <property type="evidence" value="ECO:0007669"/>
    <property type="project" value="InterPro"/>
</dbReference>
<dbReference type="eggNOG" id="COG0687">
    <property type="taxonomic scope" value="Bacteria"/>
</dbReference>
<evidence type="ECO:0000313" key="6">
    <source>
        <dbReference type="Proteomes" id="UP000001918"/>
    </source>
</evidence>
<keyword evidence="2" id="KW-0813">Transport</keyword>
<dbReference type="PANTHER" id="PTHR30222:SF18">
    <property type="entry name" value="BIFUNCTIONAL POLYHYDROXYBUTYRATE SYNTHASE _ ABC TRANSPORTER PERIPLASMIC BINDING PROTEIN-RELATED"/>
    <property type="match status" value="1"/>
</dbReference>
<dbReference type="GO" id="GO:0042597">
    <property type="term" value="C:periplasmic space"/>
    <property type="evidence" value="ECO:0007669"/>
    <property type="project" value="UniProtKB-SubCell"/>
</dbReference>
<protein>
    <submittedName>
        <fullName evidence="5">Extracellular solute-binding protein family 1</fullName>
    </submittedName>
</protein>
<dbReference type="Proteomes" id="UP000001918">
    <property type="component" value="Chromosome"/>
</dbReference>
<dbReference type="Pfam" id="PF13416">
    <property type="entry name" value="SBP_bac_8"/>
    <property type="match status" value="1"/>
</dbReference>
<dbReference type="Gene3D" id="3.40.190.10">
    <property type="entry name" value="Periplasmic binding protein-like II"/>
    <property type="match status" value="2"/>
</dbReference>
<name>D1AAK2_THECD</name>
<evidence type="ECO:0000313" key="5">
    <source>
        <dbReference type="EMBL" id="ACY98915.1"/>
    </source>
</evidence>
<evidence type="ECO:0000256" key="2">
    <source>
        <dbReference type="ARBA" id="ARBA00022448"/>
    </source>
</evidence>
<gene>
    <name evidence="5" type="ordered locus">Tcur_3377</name>
</gene>
<accession>D1AAK2</accession>
<dbReference type="STRING" id="471852.Tcur_3377"/>
<evidence type="ECO:0000256" key="4">
    <source>
        <dbReference type="ARBA" id="ARBA00022764"/>
    </source>
</evidence>
<dbReference type="PRINTS" id="PR00909">
    <property type="entry name" value="SPERMDNBNDNG"/>
</dbReference>
<dbReference type="HOGENOM" id="CLU_026974_1_5_11"/>
<proteinExistence type="predicted"/>
<comment type="subcellular location">
    <subcellularLocation>
        <location evidence="1">Periplasm</location>
    </subcellularLocation>
</comment>
<reference evidence="5 6" key="1">
    <citation type="journal article" date="2011" name="Stand. Genomic Sci.">
        <title>Complete genome sequence of Thermomonospora curvata type strain (B9).</title>
        <authorList>
            <person name="Chertkov O."/>
            <person name="Sikorski J."/>
            <person name="Nolan M."/>
            <person name="Lapidus A."/>
            <person name="Lucas S."/>
            <person name="Del Rio T.G."/>
            <person name="Tice H."/>
            <person name="Cheng J.F."/>
            <person name="Goodwin L."/>
            <person name="Pitluck S."/>
            <person name="Liolios K."/>
            <person name="Ivanova N."/>
            <person name="Mavromatis K."/>
            <person name="Mikhailova N."/>
            <person name="Ovchinnikova G."/>
            <person name="Pati A."/>
            <person name="Chen A."/>
            <person name="Palaniappan K."/>
            <person name="Djao O.D."/>
            <person name="Land M."/>
            <person name="Hauser L."/>
            <person name="Chang Y.J."/>
            <person name="Jeffries C.D."/>
            <person name="Brettin T."/>
            <person name="Han C."/>
            <person name="Detter J.C."/>
            <person name="Rohde M."/>
            <person name="Goker M."/>
            <person name="Woyke T."/>
            <person name="Bristow J."/>
            <person name="Eisen J.A."/>
            <person name="Markowitz V."/>
            <person name="Hugenholtz P."/>
            <person name="Klenk H.P."/>
            <person name="Kyrpides N.C."/>
        </authorList>
    </citation>
    <scope>NUCLEOTIDE SEQUENCE [LARGE SCALE GENOMIC DNA]</scope>
    <source>
        <strain evidence="6">ATCC 19995 / DSM 43183 / JCM 3096 / KCTC 9072 / NBRC 15933 / NCIMB 10081 / Henssen B9</strain>
    </source>
</reference>
<dbReference type="AlphaFoldDB" id="D1AAK2"/>
<keyword evidence="6" id="KW-1185">Reference proteome</keyword>
<dbReference type="InterPro" id="IPR006059">
    <property type="entry name" value="SBP"/>
</dbReference>
<dbReference type="SUPFAM" id="SSF53850">
    <property type="entry name" value="Periplasmic binding protein-like II"/>
    <property type="match status" value="1"/>
</dbReference>
<evidence type="ECO:0000256" key="3">
    <source>
        <dbReference type="ARBA" id="ARBA00022729"/>
    </source>
</evidence>
<sequence length="414" mass="44971">MSQSGPVDRVSRALRGLSGRHRLAAALAVLLVVALIVVAAGRDGRNAPPGTARAARTLGPGEGALNLVVWPGLAERGGSAEHVDWVTPFEERTSCKVSLKQVSTVQEMVDLMSDPDRRYDGVSAPPEVAGLLIDGGHAAPVNPNLVEGYKRLESRLRSLLRRDKTVYGVPYVWGANLLMYDQRAVQPPPSGWADLFDPQEAGRYSGRLIMRDTPLALAEAALYLRSKKKSLDITDPYALTPEQLDAAAQVVRRQRPHVRAYWSEPADAVSAFAAGEAVIGQVSSYQLDVLSRAGRPVAGIEPREGVTGWVNSWLIGARAEHPNCMYQWLKWTVSPDVQRQVAQWAGVAPANPQACEGDRLSASFCATYRVGDGDFLKKVIFARTPTEDCGGEGHGCTDYAEWVRAWQESRGTAH</sequence>
<dbReference type="EMBL" id="CP001738">
    <property type="protein sequence ID" value="ACY98915.1"/>
    <property type="molecule type" value="Genomic_DNA"/>
</dbReference>
<keyword evidence="4" id="KW-0574">Periplasm</keyword>
<dbReference type="InterPro" id="IPR001188">
    <property type="entry name" value="Sperm_putr-bd"/>
</dbReference>
<dbReference type="GO" id="GO:0015846">
    <property type="term" value="P:polyamine transport"/>
    <property type="evidence" value="ECO:0007669"/>
    <property type="project" value="InterPro"/>
</dbReference>
<evidence type="ECO:0000256" key="1">
    <source>
        <dbReference type="ARBA" id="ARBA00004418"/>
    </source>
</evidence>